<dbReference type="InterPro" id="IPR011547">
    <property type="entry name" value="SLC26A/SulP_dom"/>
</dbReference>
<evidence type="ECO:0000256" key="1">
    <source>
        <dbReference type="ARBA" id="ARBA00004141"/>
    </source>
</evidence>
<feature type="transmembrane region" description="Helical" evidence="5">
    <location>
        <begin position="117"/>
        <end position="138"/>
    </location>
</feature>
<dbReference type="InterPro" id="IPR001902">
    <property type="entry name" value="SLC26A/SulP_fam"/>
</dbReference>
<evidence type="ECO:0000256" key="5">
    <source>
        <dbReference type="SAM" id="Phobius"/>
    </source>
</evidence>
<dbReference type="CDD" id="cd07042">
    <property type="entry name" value="STAS_SulP_like_sulfate_transporter"/>
    <property type="match status" value="1"/>
</dbReference>
<dbReference type="PANTHER" id="PTHR11814">
    <property type="entry name" value="SULFATE TRANSPORTER"/>
    <property type="match status" value="1"/>
</dbReference>
<evidence type="ECO:0000256" key="4">
    <source>
        <dbReference type="ARBA" id="ARBA00023136"/>
    </source>
</evidence>
<dbReference type="EMBL" id="AZHW01000241">
    <property type="protein sequence ID" value="ETX01359.1"/>
    <property type="molecule type" value="Genomic_DNA"/>
</dbReference>
<dbReference type="InterPro" id="IPR002645">
    <property type="entry name" value="STAS_dom"/>
</dbReference>
<accession>W4LTJ2</accession>
<organism evidence="7 8">
    <name type="scientific">Entotheonella factor</name>
    <dbReference type="NCBI Taxonomy" id="1429438"/>
    <lineage>
        <taxon>Bacteria</taxon>
        <taxon>Pseudomonadati</taxon>
        <taxon>Nitrospinota/Tectimicrobiota group</taxon>
        <taxon>Candidatus Tectimicrobiota</taxon>
        <taxon>Candidatus Entotheonellia</taxon>
        <taxon>Candidatus Entotheonellales</taxon>
        <taxon>Candidatus Entotheonellaceae</taxon>
        <taxon>Candidatus Entotheonella</taxon>
    </lineage>
</organism>
<dbReference type="Gene3D" id="3.30.750.24">
    <property type="entry name" value="STAS domain"/>
    <property type="match status" value="1"/>
</dbReference>
<feature type="transmembrane region" description="Helical" evidence="5">
    <location>
        <begin position="68"/>
        <end position="84"/>
    </location>
</feature>
<evidence type="ECO:0000313" key="7">
    <source>
        <dbReference type="EMBL" id="ETX01359.1"/>
    </source>
</evidence>
<feature type="transmembrane region" description="Helical" evidence="5">
    <location>
        <begin position="235"/>
        <end position="254"/>
    </location>
</feature>
<dbReference type="Pfam" id="PF00916">
    <property type="entry name" value="Sulfate_transp"/>
    <property type="match status" value="1"/>
</dbReference>
<feature type="transmembrane region" description="Helical" evidence="5">
    <location>
        <begin position="42"/>
        <end position="62"/>
    </location>
</feature>
<feature type="domain" description="STAS" evidence="6">
    <location>
        <begin position="472"/>
        <end position="586"/>
    </location>
</feature>
<evidence type="ECO:0000256" key="3">
    <source>
        <dbReference type="ARBA" id="ARBA00022989"/>
    </source>
</evidence>
<protein>
    <submittedName>
        <fullName evidence="7">Sulfate:proton symporter</fullName>
    </submittedName>
</protein>
<feature type="transmembrane region" description="Helical" evidence="5">
    <location>
        <begin position="91"/>
        <end position="111"/>
    </location>
</feature>
<keyword evidence="3 5" id="KW-1133">Transmembrane helix</keyword>
<keyword evidence="2 5" id="KW-0812">Transmembrane</keyword>
<feature type="transmembrane region" description="Helical" evidence="5">
    <location>
        <begin position="150"/>
        <end position="168"/>
    </location>
</feature>
<comment type="subcellular location">
    <subcellularLocation>
        <location evidence="1">Membrane</location>
        <topology evidence="1">Multi-pass membrane protein</topology>
    </subcellularLocation>
</comment>
<keyword evidence="4 5" id="KW-0472">Membrane</keyword>
<evidence type="ECO:0000259" key="6">
    <source>
        <dbReference type="PROSITE" id="PS50801"/>
    </source>
</evidence>
<dbReference type="InterPro" id="IPR036513">
    <property type="entry name" value="STAS_dom_sf"/>
</dbReference>
<feature type="transmembrane region" description="Helical" evidence="5">
    <location>
        <begin position="195"/>
        <end position="214"/>
    </location>
</feature>
<keyword evidence="8" id="KW-1185">Reference proteome</keyword>
<dbReference type="SUPFAM" id="SSF52091">
    <property type="entry name" value="SpoIIaa-like"/>
    <property type="match status" value="1"/>
</dbReference>
<feature type="transmembrane region" description="Helical" evidence="5">
    <location>
        <begin position="324"/>
        <end position="342"/>
    </location>
</feature>
<dbReference type="PATRIC" id="fig|1429438.4.peg.1642"/>
<dbReference type="GO" id="GO:0016020">
    <property type="term" value="C:membrane"/>
    <property type="evidence" value="ECO:0007669"/>
    <property type="project" value="UniProtKB-SubCell"/>
</dbReference>
<gene>
    <name evidence="7" type="ORF">ETSY1_07665</name>
</gene>
<dbReference type="GO" id="GO:0055085">
    <property type="term" value="P:transmembrane transport"/>
    <property type="evidence" value="ECO:0007669"/>
    <property type="project" value="InterPro"/>
</dbReference>
<dbReference type="Pfam" id="PF01740">
    <property type="entry name" value="STAS"/>
    <property type="match status" value="1"/>
</dbReference>
<dbReference type="Proteomes" id="UP000019141">
    <property type="component" value="Unassembled WGS sequence"/>
</dbReference>
<proteinExistence type="predicted"/>
<dbReference type="HOGENOM" id="CLU_003182_13_2_7"/>
<name>W4LTJ2_ENTF1</name>
<comment type="caution">
    <text evidence="7">The sequence shown here is derived from an EMBL/GenBank/DDBJ whole genome shotgun (WGS) entry which is preliminary data.</text>
</comment>
<feature type="transmembrane region" description="Helical" evidence="5">
    <location>
        <begin position="362"/>
        <end position="382"/>
    </location>
</feature>
<feature type="transmembrane region" description="Helical" evidence="5">
    <location>
        <begin position="422"/>
        <end position="449"/>
    </location>
</feature>
<feature type="transmembrane region" description="Helical" evidence="5">
    <location>
        <begin position="282"/>
        <end position="304"/>
    </location>
</feature>
<evidence type="ECO:0000256" key="2">
    <source>
        <dbReference type="ARBA" id="ARBA00022692"/>
    </source>
</evidence>
<dbReference type="NCBIfam" id="TIGR00815">
    <property type="entry name" value="sulP"/>
    <property type="match status" value="1"/>
</dbReference>
<feature type="transmembrane region" description="Helical" evidence="5">
    <location>
        <begin position="389"/>
        <end position="410"/>
    </location>
</feature>
<dbReference type="AlphaFoldDB" id="W4LTJ2"/>
<dbReference type="PROSITE" id="PS50801">
    <property type="entry name" value="STAS"/>
    <property type="match status" value="1"/>
</dbReference>
<reference evidence="7 8" key="1">
    <citation type="journal article" date="2014" name="Nature">
        <title>An environmental bacterial taxon with a large and distinct metabolic repertoire.</title>
        <authorList>
            <person name="Wilson M.C."/>
            <person name="Mori T."/>
            <person name="Ruckert C."/>
            <person name="Uria A.R."/>
            <person name="Helf M.J."/>
            <person name="Takada K."/>
            <person name="Gernert C."/>
            <person name="Steffens U.A."/>
            <person name="Heycke N."/>
            <person name="Schmitt S."/>
            <person name="Rinke C."/>
            <person name="Helfrich E.J."/>
            <person name="Brachmann A.O."/>
            <person name="Gurgui C."/>
            <person name="Wakimoto T."/>
            <person name="Kracht M."/>
            <person name="Crusemann M."/>
            <person name="Hentschel U."/>
            <person name="Abe I."/>
            <person name="Matsunaga S."/>
            <person name="Kalinowski J."/>
            <person name="Takeyama H."/>
            <person name="Piel J."/>
        </authorList>
    </citation>
    <scope>NUCLEOTIDE SEQUENCE [LARGE SCALE GENOMIC DNA]</scope>
    <source>
        <strain evidence="8">TSY1</strain>
    </source>
</reference>
<evidence type="ECO:0000313" key="8">
    <source>
        <dbReference type="Proteomes" id="UP000019141"/>
    </source>
</evidence>
<sequence>MASDNVSSNSAKAIRSSSVWRRYLPFLTWLPSYQRQDAVGDLLAGVIVAIMLIPQSMAYAMLAGLPPQAGLYASIVPLALYGLFGTSRTLAVGPVAMVSLLAATGLSQLAAPGEPAYIALALVLALLVGVMQFAMGVVRLGFLVNFLSHPVLSGFTSAAALVIAASQLKHLLGLKLSDTPSFFALMDQVIRQSPASNGIALALGLASIALLIYVRGPLDRQLSRRGVPGTLRTPMTKAGPLVVVGLSILLVWGFQLDHSAGIKIVGDIPTGLPPLTLPVIEWPSVSALLPTALTISLVGFMESISVAKSLASRRRQKVDANQELIALGLANLGAAATGGYPVTGGFSRSMVNFTTGANTGLASIITAGLVALTVLFLTPWLYYLPQATLAAIIIVAVASLIDVGALQRAWRYDKTDAASLVLTFGAVLAFGIETGIGVGVASALAFYLWRTTRPHMAIVGRVGESEHFRNVLRHEVTTIPHVLAIRMDESLYFANAYALEDVLTEAVADHPGVRHVVLICSAVNAIDSSALETLVHLIEDLRAAHVEFYLAEVKGPVMDRLQQAGFVDRLGKERIFLSTHQALQALGASSDAASTVNR</sequence>